<name>A0A927MM99_9BACL</name>
<evidence type="ECO:0000313" key="1">
    <source>
        <dbReference type="EMBL" id="MBE1556573.1"/>
    </source>
</evidence>
<comment type="caution">
    <text evidence="1">The sequence shown here is derived from an EMBL/GenBank/DDBJ whole genome shotgun (WGS) entry which is preliminary data.</text>
</comment>
<protein>
    <submittedName>
        <fullName evidence="1">Uncharacterized protein</fullName>
    </submittedName>
</protein>
<keyword evidence="2" id="KW-1185">Reference proteome</keyword>
<evidence type="ECO:0000313" key="2">
    <source>
        <dbReference type="Proteomes" id="UP000658225"/>
    </source>
</evidence>
<dbReference type="AlphaFoldDB" id="A0A927MM99"/>
<proteinExistence type="predicted"/>
<dbReference type="Proteomes" id="UP000658225">
    <property type="component" value="Unassembled WGS sequence"/>
</dbReference>
<organism evidence="1 2">
    <name type="scientific">Sporosarcina limicola</name>
    <dbReference type="NCBI Taxonomy" id="34101"/>
    <lineage>
        <taxon>Bacteria</taxon>
        <taxon>Bacillati</taxon>
        <taxon>Bacillota</taxon>
        <taxon>Bacilli</taxon>
        <taxon>Bacillales</taxon>
        <taxon>Caryophanaceae</taxon>
        <taxon>Sporosarcina</taxon>
    </lineage>
</organism>
<gene>
    <name evidence="1" type="ORF">H4683_003698</name>
</gene>
<accession>A0A927MM99</accession>
<reference evidence="1" key="1">
    <citation type="submission" date="2020-10" db="EMBL/GenBank/DDBJ databases">
        <title>Genomic Encyclopedia of Type Strains, Phase IV (KMG-IV): sequencing the most valuable type-strain genomes for metagenomic binning, comparative biology and taxonomic classification.</title>
        <authorList>
            <person name="Goeker M."/>
        </authorList>
    </citation>
    <scope>NUCLEOTIDE SEQUENCE</scope>
    <source>
        <strain evidence="1">DSM 13886</strain>
    </source>
</reference>
<dbReference type="EMBL" id="JADBEL010000030">
    <property type="protein sequence ID" value="MBE1556573.1"/>
    <property type="molecule type" value="Genomic_DNA"/>
</dbReference>
<sequence length="111" mass="13227">MYAWRYNISINYINFTILSHLFQSFVSRNLPTIFNGIRMNRLTDSSHNYDDSFAIYIDGSTRITKKLQKIIHFYRIRCNLPYYEKGPAEENHPHQQGLSHYILILMPRLGN</sequence>